<dbReference type="EMBL" id="CABVIJ010000052">
    <property type="protein sequence ID" value="VVP48588.1"/>
    <property type="molecule type" value="Genomic_DNA"/>
</dbReference>
<feature type="compositionally biased region" description="Basic and acidic residues" evidence="1">
    <location>
        <begin position="1"/>
        <end position="19"/>
    </location>
</feature>
<gene>
    <name evidence="2" type="ORF">PS732_05292</name>
</gene>
<dbReference type="Proteomes" id="UP000325779">
    <property type="component" value="Unassembled WGS sequence"/>
</dbReference>
<comment type="caution">
    <text evidence="2">The sequence shown here is derived from an EMBL/GenBank/DDBJ whole genome shotgun (WGS) entry which is preliminary data.</text>
</comment>
<dbReference type="AntiFam" id="ANF00075">
    <property type="entry name" value="Shadow ORF (opposite prpE)"/>
</dbReference>
<reference evidence="2 3" key="1">
    <citation type="submission" date="2019-09" db="EMBL/GenBank/DDBJ databases">
        <authorList>
            <person name="Chandra G."/>
            <person name="Truman W A."/>
        </authorList>
    </citation>
    <scope>NUCLEOTIDE SEQUENCE [LARGE SCALE GENOMIC DNA]</scope>
    <source>
        <strain evidence="2">PS732</strain>
    </source>
</reference>
<sequence>MFEGLRAERGEQRLIDRADTPGGKNGDEQFDIAWQQAGDLVALAHALGEEEIGESRGFVLQVAEGVRRAGAIAAFPEQRDAPRQCMAVAAFDAGVERLKRAAERGIHSVLIVELFGGRQVVAHCQNPSVFLLGWEP</sequence>
<organism evidence="2 3">
    <name type="scientific">Pseudomonas fluorescens</name>
    <dbReference type="NCBI Taxonomy" id="294"/>
    <lineage>
        <taxon>Bacteria</taxon>
        <taxon>Pseudomonadati</taxon>
        <taxon>Pseudomonadota</taxon>
        <taxon>Gammaproteobacteria</taxon>
        <taxon>Pseudomonadales</taxon>
        <taxon>Pseudomonadaceae</taxon>
        <taxon>Pseudomonas</taxon>
    </lineage>
</organism>
<dbReference type="AlphaFoldDB" id="A0ABD7VNF2"/>
<feature type="region of interest" description="Disordered" evidence="1">
    <location>
        <begin position="1"/>
        <end position="27"/>
    </location>
</feature>
<proteinExistence type="predicted"/>
<evidence type="ECO:0000313" key="2">
    <source>
        <dbReference type="EMBL" id="VVP48588.1"/>
    </source>
</evidence>
<protein>
    <submittedName>
        <fullName evidence="2">Uncharacterized protein</fullName>
    </submittedName>
</protein>
<name>A0ABD7VNF2_PSEFL</name>
<evidence type="ECO:0000313" key="3">
    <source>
        <dbReference type="Proteomes" id="UP000325779"/>
    </source>
</evidence>
<evidence type="ECO:0000256" key="1">
    <source>
        <dbReference type="SAM" id="MobiDB-lite"/>
    </source>
</evidence>
<accession>A0ABD7VNF2</accession>